<dbReference type="SUPFAM" id="SSF69322">
    <property type="entry name" value="Tricorn protease domain 2"/>
    <property type="match status" value="1"/>
</dbReference>
<name>A0A6M1T6S6_9BACT</name>
<accession>A0A6M1T6S6</accession>
<dbReference type="PROSITE" id="PS50042">
    <property type="entry name" value="CNMP_BINDING_3"/>
    <property type="match status" value="1"/>
</dbReference>
<feature type="domain" description="Cyclic nucleotide-binding" evidence="2">
    <location>
        <begin position="79"/>
        <end position="142"/>
    </location>
</feature>
<evidence type="ECO:0000313" key="3">
    <source>
        <dbReference type="EMBL" id="NGP75963.1"/>
    </source>
</evidence>
<dbReference type="RefSeq" id="WP_165139902.1">
    <property type="nucleotide sequence ID" value="NZ_JAALLT010000002.1"/>
</dbReference>
<keyword evidence="1" id="KW-0732">Signal</keyword>
<evidence type="ECO:0000259" key="2">
    <source>
        <dbReference type="PROSITE" id="PS50042"/>
    </source>
</evidence>
<feature type="signal peptide" evidence="1">
    <location>
        <begin position="1"/>
        <end position="20"/>
    </location>
</feature>
<evidence type="ECO:0000256" key="1">
    <source>
        <dbReference type="SAM" id="SignalP"/>
    </source>
</evidence>
<sequence length="374" mass="40334">MIKKHLLGFLLLSITAVASAQSLTVNTVDNTSRNGTSIFNLKEGRVSFQGAGIQFISGNNSIANYLTYGVSGDRSLVAFLKGSGENTALSVVNSLGNTLHEFDAVSIPSGDPSATVYPSNNGEVMVRSNIAGFHFYDTFGELITNVSSSSQSEGGESISEAAMSGDGETVVLYTPKIKRDGKLGSQVQYLDRNMNLQSLYFSTERYIKTLKLAGNGQFVIFVTASEGTRDQIHISDRYGNELSSFSTDEELMGVGLSNDAQTVTAYSESRVLILDALTGERVAGTSFRSELIAVDYFPEDNTIVALTGSFNADAGVAENLDLHAIDIERRAVERRGYDGTIGLNEAIGYGFTRLGSYRYKLDGASKHLELRVSF</sequence>
<protein>
    <recommendedName>
        <fullName evidence="2">Cyclic nucleotide-binding domain-containing protein</fullName>
    </recommendedName>
</protein>
<comment type="caution">
    <text evidence="3">The sequence shown here is derived from an EMBL/GenBank/DDBJ whole genome shotgun (WGS) entry which is preliminary data.</text>
</comment>
<proteinExistence type="predicted"/>
<reference evidence="3 4" key="1">
    <citation type="submission" date="2020-02" db="EMBL/GenBank/DDBJ databases">
        <title>Balneolaceae bacterium YR4-1, complete genome.</title>
        <authorList>
            <person name="Li Y."/>
            <person name="Wu S."/>
        </authorList>
    </citation>
    <scope>NUCLEOTIDE SEQUENCE [LARGE SCALE GENOMIC DNA]</scope>
    <source>
        <strain evidence="3 4">YR4-1</strain>
    </source>
</reference>
<feature type="chain" id="PRO_5026736124" description="Cyclic nucleotide-binding domain-containing protein" evidence="1">
    <location>
        <begin position="21"/>
        <end position="374"/>
    </location>
</feature>
<dbReference type="InterPro" id="IPR000595">
    <property type="entry name" value="cNMP-bd_dom"/>
</dbReference>
<dbReference type="Proteomes" id="UP000473278">
    <property type="component" value="Unassembled WGS sequence"/>
</dbReference>
<keyword evidence="4" id="KW-1185">Reference proteome</keyword>
<dbReference type="AlphaFoldDB" id="A0A6M1T6S6"/>
<dbReference type="EMBL" id="JAALLT010000002">
    <property type="protein sequence ID" value="NGP75963.1"/>
    <property type="molecule type" value="Genomic_DNA"/>
</dbReference>
<evidence type="ECO:0000313" key="4">
    <source>
        <dbReference type="Proteomes" id="UP000473278"/>
    </source>
</evidence>
<organism evidence="3 4">
    <name type="scientific">Halalkalibaculum roseum</name>
    <dbReference type="NCBI Taxonomy" id="2709311"/>
    <lineage>
        <taxon>Bacteria</taxon>
        <taxon>Pseudomonadati</taxon>
        <taxon>Balneolota</taxon>
        <taxon>Balneolia</taxon>
        <taxon>Balneolales</taxon>
        <taxon>Balneolaceae</taxon>
        <taxon>Halalkalibaculum</taxon>
    </lineage>
</organism>
<gene>
    <name evidence="3" type="ORF">G3570_04940</name>
</gene>